<name>A0A2S6C0G6_9PEZI</name>
<gene>
    <name evidence="1" type="ORF">CBER1_11788</name>
</gene>
<dbReference type="Proteomes" id="UP000237631">
    <property type="component" value="Unassembled WGS sequence"/>
</dbReference>
<dbReference type="OrthoDB" id="3634826at2759"/>
<evidence type="ECO:0000313" key="2">
    <source>
        <dbReference type="Proteomes" id="UP000237631"/>
    </source>
</evidence>
<proteinExistence type="predicted"/>
<comment type="caution">
    <text evidence="1">The sequence shown here is derived from an EMBL/GenBank/DDBJ whole genome shotgun (WGS) entry which is preliminary data.</text>
</comment>
<sequence length="142" mass="15852">MQSTTQFQTDDLIHPLLGAWASLLDLGCKGDAHLIESLANEILGLDQFSSAIDNMLEAVGIEDDYHKRLAKDGFWRTAFGERVAVATKEEKREMAVEYLVNLSTMLLAMRRAGLEKRVGEVGERLIGQEAFEAKVAKRVDEQ</sequence>
<evidence type="ECO:0000313" key="1">
    <source>
        <dbReference type="EMBL" id="PPJ53211.1"/>
    </source>
</evidence>
<dbReference type="EMBL" id="PNEN01001567">
    <property type="protein sequence ID" value="PPJ53211.1"/>
    <property type="molecule type" value="Genomic_DNA"/>
</dbReference>
<reference evidence="2" key="1">
    <citation type="journal article" date="2017" name="bioRxiv">
        <title>Conservation of a gene cluster reveals novel cercosporin biosynthetic mechanisms and extends production to the genus Colletotrichum.</title>
        <authorList>
            <person name="de Jonge R."/>
            <person name="Ebert M.K."/>
            <person name="Huitt-Roehl C.R."/>
            <person name="Pal P."/>
            <person name="Suttle J.C."/>
            <person name="Spanner R.E."/>
            <person name="Neubauer J.D."/>
            <person name="Jurick W.M.II."/>
            <person name="Stott K.A."/>
            <person name="Secor G.A."/>
            <person name="Thomma B.P.H.J."/>
            <person name="Van de Peer Y."/>
            <person name="Townsend C.A."/>
            <person name="Bolton M.D."/>
        </authorList>
    </citation>
    <scope>NUCLEOTIDE SEQUENCE [LARGE SCALE GENOMIC DNA]</scope>
    <source>
        <strain evidence="2">CBS538.71</strain>
    </source>
</reference>
<accession>A0A2S6C0G6</accession>
<dbReference type="AlphaFoldDB" id="A0A2S6C0G6"/>
<organism evidence="1 2">
    <name type="scientific">Cercospora berteroae</name>
    <dbReference type="NCBI Taxonomy" id="357750"/>
    <lineage>
        <taxon>Eukaryota</taxon>
        <taxon>Fungi</taxon>
        <taxon>Dikarya</taxon>
        <taxon>Ascomycota</taxon>
        <taxon>Pezizomycotina</taxon>
        <taxon>Dothideomycetes</taxon>
        <taxon>Dothideomycetidae</taxon>
        <taxon>Mycosphaerellales</taxon>
        <taxon>Mycosphaerellaceae</taxon>
        <taxon>Cercospora</taxon>
    </lineage>
</organism>
<protein>
    <submittedName>
        <fullName evidence="1">Uncharacterized protein</fullName>
    </submittedName>
</protein>
<keyword evidence="2" id="KW-1185">Reference proteome</keyword>